<evidence type="ECO:0000256" key="2">
    <source>
        <dbReference type="ARBA" id="ARBA00006459"/>
    </source>
</evidence>
<dbReference type="EMBL" id="OB661383">
    <property type="protein sequence ID" value="CAD7228100.1"/>
    <property type="molecule type" value="Genomic_DNA"/>
</dbReference>
<keyword evidence="6" id="KW-1133">Transmembrane helix</keyword>
<dbReference type="GO" id="GO:0046872">
    <property type="term" value="F:metal ion binding"/>
    <property type="evidence" value="ECO:0007669"/>
    <property type="project" value="UniProtKB-KW"/>
</dbReference>
<organism evidence="11">
    <name type="scientific">Cyprideis torosa</name>
    <dbReference type="NCBI Taxonomy" id="163714"/>
    <lineage>
        <taxon>Eukaryota</taxon>
        <taxon>Metazoa</taxon>
        <taxon>Ecdysozoa</taxon>
        <taxon>Arthropoda</taxon>
        <taxon>Crustacea</taxon>
        <taxon>Oligostraca</taxon>
        <taxon>Ostracoda</taxon>
        <taxon>Podocopa</taxon>
        <taxon>Podocopida</taxon>
        <taxon>Cytherocopina</taxon>
        <taxon>Cytheroidea</taxon>
        <taxon>Cytherideidae</taxon>
        <taxon>Cyprideis</taxon>
    </lineage>
</organism>
<dbReference type="PROSITE" id="PS50267">
    <property type="entry name" value="NA_NEUROTRAN_SYMP_3"/>
    <property type="match status" value="1"/>
</dbReference>
<feature type="binding site" evidence="8">
    <location>
        <position position="286"/>
    </location>
    <ligand>
        <name>Na(+)</name>
        <dbReference type="ChEBI" id="CHEBI:29101"/>
        <label>1</label>
    </ligand>
</feature>
<dbReference type="NCBIfam" id="NF037979">
    <property type="entry name" value="Na_transp"/>
    <property type="match status" value="1"/>
</dbReference>
<dbReference type="InterPro" id="IPR037272">
    <property type="entry name" value="SNS_sf"/>
</dbReference>
<feature type="binding site" evidence="8">
    <location>
        <position position="386"/>
    </location>
    <ligand>
        <name>Na(+)</name>
        <dbReference type="ChEBI" id="CHEBI:29101"/>
        <label>1</label>
    </ligand>
</feature>
<dbReference type="PRINTS" id="PR00176">
    <property type="entry name" value="NANEUSMPORT"/>
</dbReference>
<feature type="binding site" evidence="8">
    <location>
        <position position="383"/>
    </location>
    <ligand>
        <name>Na(+)</name>
        <dbReference type="ChEBI" id="CHEBI:29101"/>
        <label>1</label>
    </ligand>
</feature>
<keyword evidence="4 10" id="KW-0812">Transmembrane</keyword>
<dbReference type="GO" id="GO:0035725">
    <property type="term" value="P:sodium ion transmembrane transport"/>
    <property type="evidence" value="ECO:0007669"/>
    <property type="project" value="TreeGrafter"/>
</dbReference>
<evidence type="ECO:0000256" key="1">
    <source>
        <dbReference type="ARBA" id="ARBA00004141"/>
    </source>
</evidence>
<evidence type="ECO:0000256" key="10">
    <source>
        <dbReference type="RuleBase" id="RU003732"/>
    </source>
</evidence>
<evidence type="ECO:0000256" key="7">
    <source>
        <dbReference type="ARBA" id="ARBA00023136"/>
    </source>
</evidence>
<keyword evidence="9" id="KW-1015">Disulfide bond</keyword>
<gene>
    <name evidence="11" type="ORF">CTOB1V02_LOCUS5989</name>
</gene>
<feature type="binding site" evidence="8">
    <location>
        <position position="52"/>
    </location>
    <ligand>
        <name>Na(+)</name>
        <dbReference type="ChEBI" id="CHEBI:29101"/>
        <label>1</label>
    </ligand>
</feature>
<dbReference type="InterPro" id="IPR000175">
    <property type="entry name" value="Na/ntran_symport"/>
</dbReference>
<dbReference type="Pfam" id="PF00209">
    <property type="entry name" value="SNF"/>
    <property type="match status" value="1"/>
</dbReference>
<keyword evidence="3 10" id="KW-0813">Transport</keyword>
<dbReference type="SUPFAM" id="SSF161070">
    <property type="entry name" value="SNF-like"/>
    <property type="match status" value="1"/>
</dbReference>
<dbReference type="PROSITE" id="PS00610">
    <property type="entry name" value="NA_NEUROTRAN_SYMP_1"/>
    <property type="match status" value="1"/>
</dbReference>
<evidence type="ECO:0000256" key="6">
    <source>
        <dbReference type="ARBA" id="ARBA00022989"/>
    </source>
</evidence>
<keyword evidence="8" id="KW-0479">Metal-binding</keyword>
<feature type="binding site" evidence="8">
    <location>
        <position position="57"/>
    </location>
    <ligand>
        <name>Na(+)</name>
        <dbReference type="ChEBI" id="CHEBI:29101"/>
        <label>1</label>
    </ligand>
</feature>
<feature type="binding site" evidence="8">
    <location>
        <position position="53"/>
    </location>
    <ligand>
        <name>Na(+)</name>
        <dbReference type="ChEBI" id="CHEBI:29101"/>
        <label>1</label>
    </ligand>
</feature>
<name>A0A7R8WG17_9CRUS</name>
<dbReference type="GO" id="GO:0005886">
    <property type="term" value="C:plasma membrane"/>
    <property type="evidence" value="ECO:0007669"/>
    <property type="project" value="TreeGrafter"/>
</dbReference>
<comment type="subcellular location">
    <subcellularLocation>
        <location evidence="1">Membrane</location>
        <topology evidence="1">Multi-pass membrane protein</topology>
    </subcellularLocation>
</comment>
<dbReference type="GO" id="GO:0015293">
    <property type="term" value="F:symporter activity"/>
    <property type="evidence" value="ECO:0007669"/>
    <property type="project" value="UniProtKB-KW"/>
</dbReference>
<dbReference type="PANTHER" id="PTHR11616:SF254">
    <property type="entry name" value="TRANSPORTER"/>
    <property type="match status" value="1"/>
</dbReference>
<keyword evidence="7" id="KW-0472">Membrane</keyword>
<proteinExistence type="inferred from homology"/>
<feature type="binding site" evidence="8">
    <location>
        <position position="318"/>
    </location>
    <ligand>
        <name>Na(+)</name>
        <dbReference type="ChEBI" id="CHEBI:29101"/>
        <label>1</label>
    </ligand>
</feature>
<dbReference type="GO" id="GO:0006865">
    <property type="term" value="P:amino acid transport"/>
    <property type="evidence" value="ECO:0007669"/>
    <property type="project" value="TreeGrafter"/>
</dbReference>
<evidence type="ECO:0000256" key="4">
    <source>
        <dbReference type="ARBA" id="ARBA00022692"/>
    </source>
</evidence>
<evidence type="ECO:0000313" key="11">
    <source>
        <dbReference type="EMBL" id="CAD7228100.1"/>
    </source>
</evidence>
<dbReference type="OrthoDB" id="6581954at2759"/>
<feature type="disulfide bond" evidence="9">
    <location>
        <begin position="155"/>
        <end position="165"/>
    </location>
</feature>
<evidence type="ECO:0000256" key="3">
    <source>
        <dbReference type="ARBA" id="ARBA00022448"/>
    </source>
</evidence>
<comment type="similarity">
    <text evidence="2 10">Belongs to the sodium:neurotransmitter symporter (SNF) (TC 2.A.22) family.</text>
</comment>
<protein>
    <recommendedName>
        <fullName evidence="10">Transporter</fullName>
    </recommendedName>
</protein>
<accession>A0A7R8WG17</accession>
<feature type="binding site" evidence="8">
    <location>
        <position position="387"/>
    </location>
    <ligand>
        <name>Na(+)</name>
        <dbReference type="ChEBI" id="CHEBI:29101"/>
        <label>1</label>
    </ligand>
</feature>
<keyword evidence="5 10" id="KW-0769">Symport</keyword>
<keyword evidence="8" id="KW-0915">Sodium</keyword>
<reference evidence="11" key="1">
    <citation type="submission" date="2020-11" db="EMBL/GenBank/DDBJ databases">
        <authorList>
            <person name="Tran Van P."/>
        </authorList>
    </citation>
    <scope>NUCLEOTIDE SEQUENCE</scope>
</reference>
<sequence length="607" mass="67167">MSATNTVSDSTQIHPLGGRPIEKVLPLHASPEQQQRTWGEKGQFLLSCVSYAVGLGNIWRFPYLCFKHGGGVFLIPYLIAILTCALPVFLMEIALGQYFSLTTVKVIEGVAPILKGIGFTSLIMTAYINCYFNVVSAWGIAYLVRSFTNLPWSECTGAHWETPNCTDSRNHTVVGGNPIVEEYWENEILELSPGLEHPDGIRWELLGYLFVAWTITYLIIWKGLNNSGKILYFTALFPYVALSILFIRAVTLEGAGQGLKFYLKPNFSLLANGDTWMAAGSQVFYSYGLSLGVLFALGSYNDFHNNCRRDAIIIAFINSGTSLFGGLVTFAVLGNMAYNRKVSVEHVVTSGPGLTFLTYPEVVSSIPGAPFWSILFFLMFLTLAIDSVFCQVEAIVVSLTDLWPAQLQPRRKRFTLFVCVFFFLCGIPQVTRGGVYLTTIIDTFGAAGIALTMTCLTETLAVGWIFGADRLSEAMREMTGTAPPKWWSLCIKYTAPAYLIYLVIFFCIKHVPLTYESMTYGLYEYPTWGNALCWIITATSLLCGPIYAIYYVVTSPLPLRETIQVGLTSKSELLISRGKPVDKASALPVIGNPTFTISTPKGVEHQL</sequence>
<evidence type="ECO:0000256" key="9">
    <source>
        <dbReference type="PIRSR" id="PIRSR600175-2"/>
    </source>
</evidence>
<dbReference type="AlphaFoldDB" id="A0A7R8WG17"/>
<evidence type="ECO:0000256" key="8">
    <source>
        <dbReference type="PIRSR" id="PIRSR600175-1"/>
    </source>
</evidence>
<evidence type="ECO:0000256" key="5">
    <source>
        <dbReference type="ARBA" id="ARBA00022847"/>
    </source>
</evidence>
<dbReference type="PANTHER" id="PTHR11616">
    <property type="entry name" value="SODIUM/CHLORIDE DEPENDENT TRANSPORTER"/>
    <property type="match status" value="1"/>
</dbReference>